<evidence type="ECO:0000313" key="17">
    <source>
        <dbReference type="EMBL" id="KAL3391683.1"/>
    </source>
</evidence>
<keyword evidence="18" id="KW-1185">Reference proteome</keyword>
<dbReference type="SMART" id="SM00144">
    <property type="entry name" value="PI3K_rbd"/>
    <property type="match status" value="1"/>
</dbReference>
<dbReference type="InterPro" id="IPR002420">
    <property type="entry name" value="PI3K-type_C2_dom"/>
</dbReference>
<dbReference type="SMART" id="SM00239">
    <property type="entry name" value="C2"/>
    <property type="match status" value="1"/>
</dbReference>
<feature type="domain" description="PI3K-RBD" evidence="15">
    <location>
        <begin position="495"/>
        <end position="588"/>
    </location>
</feature>
<evidence type="ECO:0000256" key="2">
    <source>
        <dbReference type="ARBA" id="ARBA00022741"/>
    </source>
</evidence>
<dbReference type="GO" id="GO:0016303">
    <property type="term" value="F:1-phosphatidylinositol-3-kinase activity"/>
    <property type="evidence" value="ECO:0007669"/>
    <property type="project" value="UniProtKB-EC"/>
</dbReference>
<feature type="coiled-coil region" evidence="9">
    <location>
        <begin position="625"/>
        <end position="652"/>
    </location>
</feature>
<dbReference type="Pfam" id="PF00168">
    <property type="entry name" value="C2"/>
    <property type="match status" value="1"/>
</dbReference>
<evidence type="ECO:0000256" key="9">
    <source>
        <dbReference type="SAM" id="Coils"/>
    </source>
</evidence>
<dbReference type="InterPro" id="IPR000341">
    <property type="entry name" value="PI3K_Ras-bd_dom"/>
</dbReference>
<keyword evidence="1" id="KW-0808">Transferase</keyword>
<dbReference type="FunFam" id="1.10.1070.11:FF:000003">
    <property type="entry name" value="Phosphatidylinositol 4-phosphate 3-kinase C2 domain-containing subunit beta"/>
    <property type="match status" value="1"/>
</dbReference>
<dbReference type="PANTHER" id="PTHR10048:SF14">
    <property type="entry name" value="LD28067P"/>
    <property type="match status" value="1"/>
</dbReference>
<dbReference type="FunFam" id="3.30.1520.10:FF:000006">
    <property type="entry name" value="Phosphatidylinositol 4-phosphate 3-kinase C2 domain-containing subunit alpha"/>
    <property type="match status" value="1"/>
</dbReference>
<feature type="compositionally biased region" description="Basic and acidic residues" evidence="10">
    <location>
        <begin position="422"/>
        <end position="431"/>
    </location>
</feature>
<dbReference type="Gene3D" id="1.10.1070.11">
    <property type="entry name" value="Phosphatidylinositol 3-/4-kinase, catalytic domain"/>
    <property type="match status" value="1"/>
</dbReference>
<dbReference type="InterPro" id="IPR001263">
    <property type="entry name" value="PI3K_accessory_dom"/>
</dbReference>
<dbReference type="Proteomes" id="UP001627154">
    <property type="component" value="Unassembled WGS sequence"/>
</dbReference>
<keyword evidence="4" id="KW-0067">ATP-binding</keyword>
<dbReference type="InterPro" id="IPR029071">
    <property type="entry name" value="Ubiquitin-like_domsf"/>
</dbReference>
<dbReference type="SUPFAM" id="SSF49562">
    <property type="entry name" value="C2 domain (Calcium/lipid-binding domain, CaLB)"/>
    <property type="match status" value="2"/>
</dbReference>
<dbReference type="SMART" id="SM00312">
    <property type="entry name" value="PX"/>
    <property type="match status" value="1"/>
</dbReference>
<dbReference type="InterPro" id="IPR015433">
    <property type="entry name" value="PI3/4_kinase"/>
</dbReference>
<protein>
    <recommendedName>
        <fullName evidence="19">Phosphatidylinositol-4-phosphate 3-kinase</fullName>
    </recommendedName>
</protein>
<dbReference type="InterPro" id="IPR018936">
    <property type="entry name" value="PI3/4_kinase_CS"/>
</dbReference>
<evidence type="ECO:0000259" key="13">
    <source>
        <dbReference type="PROSITE" id="PS50290"/>
    </source>
</evidence>
<evidence type="ECO:0000259" key="12">
    <source>
        <dbReference type="PROSITE" id="PS50195"/>
    </source>
</evidence>
<dbReference type="InterPro" id="IPR000008">
    <property type="entry name" value="C2_dom"/>
</dbReference>
<dbReference type="Gene3D" id="3.10.20.770">
    <property type="match status" value="1"/>
</dbReference>
<dbReference type="SUPFAM" id="SSF56112">
    <property type="entry name" value="Protein kinase-like (PK-like)"/>
    <property type="match status" value="1"/>
</dbReference>
<feature type="domain" description="PIK helical" evidence="14">
    <location>
        <begin position="959"/>
        <end position="1143"/>
    </location>
</feature>
<dbReference type="Gene3D" id="1.25.40.70">
    <property type="entry name" value="Phosphatidylinositol 3-kinase, accessory domain (PIK)"/>
    <property type="match status" value="1"/>
</dbReference>
<dbReference type="PROSITE" id="PS50004">
    <property type="entry name" value="C2"/>
    <property type="match status" value="1"/>
</dbReference>
<accession>A0ABD2WFL9</accession>
<feature type="domain" description="C2 PI3K-type" evidence="16">
    <location>
        <begin position="780"/>
        <end position="940"/>
    </location>
</feature>
<dbReference type="GO" id="GO:0035005">
    <property type="term" value="F:1-phosphatidylinositol-4-phosphate 3-kinase activity"/>
    <property type="evidence" value="ECO:0007669"/>
    <property type="project" value="UniProtKB-EC"/>
</dbReference>
<evidence type="ECO:0000256" key="8">
    <source>
        <dbReference type="PROSITE-ProRule" id="PRU00880"/>
    </source>
</evidence>
<dbReference type="InterPro" id="IPR000403">
    <property type="entry name" value="PI3/4_kinase_cat_dom"/>
</dbReference>
<evidence type="ECO:0008006" key="19">
    <source>
        <dbReference type="Google" id="ProtNLM"/>
    </source>
</evidence>
<dbReference type="CDD" id="cd04012">
    <property type="entry name" value="C2A_PI3K_class_II"/>
    <property type="match status" value="1"/>
</dbReference>
<dbReference type="Pfam" id="PF00454">
    <property type="entry name" value="PI3_PI4_kinase"/>
    <property type="match status" value="1"/>
</dbReference>
<evidence type="ECO:0000256" key="5">
    <source>
        <dbReference type="ARBA" id="ARBA00023098"/>
    </source>
</evidence>
<dbReference type="PROSITE" id="PS00916">
    <property type="entry name" value="PI3_4_KINASE_2"/>
    <property type="match status" value="1"/>
</dbReference>
<dbReference type="Pfam" id="PF00792">
    <property type="entry name" value="PI3K_C2"/>
    <property type="match status" value="1"/>
</dbReference>
<dbReference type="Gene3D" id="3.30.1520.10">
    <property type="entry name" value="Phox-like domain"/>
    <property type="match status" value="1"/>
</dbReference>
<dbReference type="SUPFAM" id="SSF64268">
    <property type="entry name" value="PX domain"/>
    <property type="match status" value="1"/>
</dbReference>
<dbReference type="PROSITE" id="PS51546">
    <property type="entry name" value="PI3K_RBD"/>
    <property type="match status" value="1"/>
</dbReference>
<dbReference type="SMART" id="SM00145">
    <property type="entry name" value="PI3Ka"/>
    <property type="match status" value="1"/>
</dbReference>
<dbReference type="SMART" id="SM00142">
    <property type="entry name" value="PI3K_C2"/>
    <property type="match status" value="1"/>
</dbReference>
<dbReference type="SMART" id="SM00146">
    <property type="entry name" value="PI3Kc"/>
    <property type="match status" value="1"/>
</dbReference>
<sequence length="1802" mass="203313">MSNYNRNSNQRAAVIDYDRQFQEDLERAQALSLESLALEKFRIQKQQQLQSSNNGHEHDSYSSQCTVSVTGGNSSENDAPVNDNKLQLRSRPRPGSNSNQSRNAMIVQLQPPPIPTRRNSSNQAQSADLINFTSPVKQDSLTEYCTAPPPLPLKTKVEPKWETHPALLRKNSRVSRSNSSAAAYQDFRYNNAPPLPGPKCSTAPCTPGTPVAGSIMSRVVSNIPDIIPQPTWNPYMFRTYILQIPPLPTAYRPAITAGSVSAAVAAVPSVTATTPVLSNNAVPALTYGPQQTDDNNQLSVLKVIEKKANSNLIDLTAFEHLEDRTNVRVSVLEAFDPLLERSEESDYACLKGCSDDFLHSDSRMEGSVYDPFDPFDYMYSTSETVNSDPVYAAVDKSAKSPAASPAAPPPLPPRNSSAWNTIERRKTSLDRRQKRQTRLYENVQVTKTRASLHDPDLLAFHKMVKSVRGEFPFNDPSTNIGHIVSTIMESTYPENTSVKLIVHPKMLKNSVDTVQSISFTCDVTCSVEHVILNVACSLEDENTVNADQFCLRVWGLAEYLAPNTILSQYEYVHQCIKLEKDIEFAIETKVQMKKSIARTLQDDNRDQCLKLEDLLPQEPAQPISYDTLLILLETVEKEMERVETTASQLATASHGSGLLTQLQPRGVVQAVKAVCALMGSVETYEITEAVDNFVNACCKFLPQVHASKIECKKPEILDEDGDYSVVTLRTKFPDVISSHCNKIRDAVQDLVETYCHAFRVDFQISSRGDYPTNSLVSSQVIDTVLVRVGAIHRIPASWKHDDYIVAAQIFHGTRPVGNPVLSEPMTTSNSNFYPKILFNSWLEFRGTSVCQVPREARLVLVVYGRTVQPEEHESNASCSMEKEELGWGAIQFFDFDGVMSQGSFFLSLWPAAADKRLGPAPAPGIHPHGDTHPIIGLELPDYGGKVMFPLELRDHDIETLDFRSLDQNTQELLSYITEQDTFSRPPIEEREILWEKRHYLHEKPEALPKVLLAAHSWDWACLPDLHASLRVWTPLPPVQALQLLLPCFPDMQVREMAVSRIKELSNDELVDYLPQLLQALKHETYEASPLAKFLLERALISPRVAHHIYWLLNQALPGHNPQNTPESSSQDDKSLSLARYHRRLQLMLRALLAVIGDALRNSFLAQQFLVKNLHEVAENIKTIKESLRLEALKLGLQNIHFQLIEEEGTCLPLSPSRQVVGINIQTCSYFPSFTLPLKINFIGCDKDISPAIFKVGDDLQQDMLTIQMVRIMDKLWLKEGLDLKMVTFACVPTGYKRGMIEMVTNAETLRKIQVEFGLTGSFKDRPIAEWLAKHNPSELEYERAVENFTASCAGYSVVTYILGICDRHNDNIMLKTSGHLFHIDFGKFLGDAQMFGNFKRDRTPFVLTSDMAYVINGGDKPSAKFHNFVELCCQAFNIVRKHGNLILHLFGLMTSSGIGGVTMDAVSYVQKALLPGQTNPEAAATFARMIESSLKSWFTQFNFFLHNLAQLRFSGDHSEGELLSFIPRTYTMQQEGQLTQVQVHGYQKRYDPEKYYMYILKIQRKGQTDPTYLFRSYKEFCEFYQKLCIHFPLAKVASLSSGMSVGRSNIKQVAEKRRVDIEKFLVSLFKMAPEISQSDLVYTFFHPLLRDQQNADIHLRKVKVGNWWAEKKLRENVQAGQIKLSLHYTRGTLSVMVYHARGLPKVANGQEPNTYVKVYLKPDPTKVTKRKTKVVKKNCHPSFMESLEYRMPIDVIKDRTLEATIWNHDTLQENEFLGGIRLPLAKINLAHEIVEWFPLNGV</sequence>
<feature type="region of interest" description="Disordered" evidence="10">
    <location>
        <begin position="48"/>
        <end position="104"/>
    </location>
</feature>
<dbReference type="SUPFAM" id="SSF54236">
    <property type="entry name" value="Ubiquitin-like"/>
    <property type="match status" value="1"/>
</dbReference>
<dbReference type="EMBL" id="JBJJXI010000108">
    <property type="protein sequence ID" value="KAL3391683.1"/>
    <property type="molecule type" value="Genomic_DNA"/>
</dbReference>
<feature type="domain" description="C2" evidence="11">
    <location>
        <begin position="1678"/>
        <end position="1797"/>
    </location>
</feature>
<dbReference type="InterPro" id="IPR036940">
    <property type="entry name" value="PI3/4_kinase_cat_sf"/>
</dbReference>
<keyword evidence="9" id="KW-0175">Coiled coil</keyword>
<dbReference type="Gene3D" id="2.60.40.150">
    <property type="entry name" value="C2 domain"/>
    <property type="match status" value="2"/>
</dbReference>
<evidence type="ECO:0000259" key="11">
    <source>
        <dbReference type="PROSITE" id="PS50004"/>
    </source>
</evidence>
<evidence type="ECO:0000256" key="1">
    <source>
        <dbReference type="ARBA" id="ARBA00022679"/>
    </source>
</evidence>
<feature type="domain" description="PI3K/PI4K catalytic" evidence="13">
    <location>
        <begin position="1223"/>
        <end position="1498"/>
    </location>
</feature>
<dbReference type="FunFam" id="1.25.40.70:FF:000014">
    <property type="entry name" value="Phosphatidylinositol-4-phosphate 3-kinase C2 domain-containing subunit beta"/>
    <property type="match status" value="1"/>
</dbReference>
<dbReference type="Pfam" id="PF00794">
    <property type="entry name" value="PI3K_rbd"/>
    <property type="match status" value="1"/>
</dbReference>
<dbReference type="CDD" id="cd05166">
    <property type="entry name" value="PI3Kc_II"/>
    <property type="match status" value="1"/>
</dbReference>
<feature type="compositionally biased region" description="Polar residues" evidence="10">
    <location>
        <begin position="61"/>
        <end position="77"/>
    </location>
</feature>
<dbReference type="PROSITE" id="PS50290">
    <property type="entry name" value="PI3_4_KINASE_3"/>
    <property type="match status" value="1"/>
</dbReference>
<dbReference type="InterPro" id="IPR035892">
    <property type="entry name" value="C2_domain_sf"/>
</dbReference>
<organism evidence="17 18">
    <name type="scientific">Trichogramma kaykai</name>
    <dbReference type="NCBI Taxonomy" id="54128"/>
    <lineage>
        <taxon>Eukaryota</taxon>
        <taxon>Metazoa</taxon>
        <taxon>Ecdysozoa</taxon>
        <taxon>Arthropoda</taxon>
        <taxon>Hexapoda</taxon>
        <taxon>Insecta</taxon>
        <taxon>Pterygota</taxon>
        <taxon>Neoptera</taxon>
        <taxon>Endopterygota</taxon>
        <taxon>Hymenoptera</taxon>
        <taxon>Apocrita</taxon>
        <taxon>Proctotrupomorpha</taxon>
        <taxon>Chalcidoidea</taxon>
        <taxon>Trichogrammatidae</taxon>
        <taxon>Trichogramma</taxon>
    </lineage>
</organism>
<evidence type="ECO:0000256" key="6">
    <source>
        <dbReference type="ARBA" id="ARBA00023985"/>
    </source>
</evidence>
<dbReference type="FunFam" id="3.30.1010.10:FF:000001">
    <property type="entry name" value="Phosphatidylinositol 4-phosphate 3-kinase C2 domain-containing subunit beta"/>
    <property type="match status" value="1"/>
</dbReference>
<comment type="caution">
    <text evidence="17">The sequence shown here is derived from an EMBL/GenBank/DDBJ whole genome shotgun (WGS) entry which is preliminary data.</text>
</comment>
<evidence type="ECO:0000259" key="15">
    <source>
        <dbReference type="PROSITE" id="PS51546"/>
    </source>
</evidence>
<dbReference type="FunFam" id="2.60.40.150:FF:000205">
    <property type="entry name" value="Uncharacterized protein, isoform A"/>
    <property type="match status" value="1"/>
</dbReference>
<name>A0ABD2WFL9_9HYME</name>
<evidence type="ECO:0000256" key="7">
    <source>
        <dbReference type="ARBA" id="ARBA00029297"/>
    </source>
</evidence>
<dbReference type="PROSITE" id="PS50195">
    <property type="entry name" value="PX"/>
    <property type="match status" value="1"/>
</dbReference>
<dbReference type="Pfam" id="PF00787">
    <property type="entry name" value="PX"/>
    <property type="match status" value="1"/>
</dbReference>
<dbReference type="GO" id="GO:0005524">
    <property type="term" value="F:ATP binding"/>
    <property type="evidence" value="ECO:0007669"/>
    <property type="project" value="UniProtKB-KW"/>
</dbReference>
<gene>
    <name evidence="17" type="ORF">TKK_013607</name>
</gene>
<keyword evidence="2" id="KW-0547">Nucleotide-binding</keyword>
<dbReference type="CDD" id="cd06884">
    <property type="entry name" value="PX_PI3K_C2_68D"/>
    <property type="match status" value="1"/>
</dbReference>
<feature type="region of interest" description="Disordered" evidence="10">
    <location>
        <begin position="400"/>
        <end position="434"/>
    </location>
</feature>
<dbReference type="InterPro" id="IPR016024">
    <property type="entry name" value="ARM-type_fold"/>
</dbReference>
<evidence type="ECO:0000259" key="16">
    <source>
        <dbReference type="PROSITE" id="PS51547"/>
    </source>
</evidence>
<comment type="catalytic activity">
    <reaction evidence="6">
        <text>a 1,2-diacyl-sn-glycero-3-phospho-(1D-myo-inositol) + ATP = a 1,2-diacyl-sn-glycero-3-phospho-(1D-myo-inositol-3-phosphate) + ADP + H(+)</text>
        <dbReference type="Rhea" id="RHEA:12709"/>
        <dbReference type="ChEBI" id="CHEBI:15378"/>
        <dbReference type="ChEBI" id="CHEBI:30616"/>
        <dbReference type="ChEBI" id="CHEBI:57880"/>
        <dbReference type="ChEBI" id="CHEBI:58088"/>
        <dbReference type="ChEBI" id="CHEBI:456216"/>
        <dbReference type="EC" id="2.7.1.137"/>
    </reaction>
    <physiologicalReaction direction="left-to-right" evidence="6">
        <dbReference type="Rhea" id="RHEA:12710"/>
    </physiologicalReaction>
</comment>
<proteinExistence type="inferred from homology"/>
<reference evidence="17 18" key="1">
    <citation type="journal article" date="2024" name="bioRxiv">
        <title>A reference genome for Trichogramma kaykai: A tiny desert-dwelling parasitoid wasp with competing sex-ratio distorters.</title>
        <authorList>
            <person name="Culotta J."/>
            <person name="Lindsey A.R."/>
        </authorList>
    </citation>
    <scope>NUCLEOTIDE SEQUENCE [LARGE SCALE GENOMIC DNA]</scope>
    <source>
        <strain evidence="17 18">KSX58</strain>
    </source>
</reference>
<dbReference type="PROSITE" id="PS51545">
    <property type="entry name" value="PIK_HELICAL"/>
    <property type="match status" value="1"/>
</dbReference>
<evidence type="ECO:0000256" key="4">
    <source>
        <dbReference type="ARBA" id="ARBA00022840"/>
    </source>
</evidence>
<dbReference type="SUPFAM" id="SSF48371">
    <property type="entry name" value="ARM repeat"/>
    <property type="match status" value="1"/>
</dbReference>
<dbReference type="InterPro" id="IPR001683">
    <property type="entry name" value="PX_dom"/>
</dbReference>
<dbReference type="InterPro" id="IPR042236">
    <property type="entry name" value="PI3K_accessory_sf"/>
</dbReference>
<evidence type="ECO:0000256" key="10">
    <source>
        <dbReference type="SAM" id="MobiDB-lite"/>
    </source>
</evidence>
<dbReference type="Pfam" id="PF00613">
    <property type="entry name" value="PI3Ka"/>
    <property type="match status" value="1"/>
</dbReference>
<comment type="catalytic activity">
    <reaction evidence="7">
        <text>a 1,2-diacyl-sn-glycero-3-phospho-(1D-myo-inositol 4-phosphate) + ATP = a 1,2-diacyl-sn-glycero-3-phospho-(1D-myo-inositol-3,4-bisphosphate) + ADP + H(+)</text>
        <dbReference type="Rhea" id="RHEA:18373"/>
        <dbReference type="ChEBI" id="CHEBI:15378"/>
        <dbReference type="ChEBI" id="CHEBI:30616"/>
        <dbReference type="ChEBI" id="CHEBI:57658"/>
        <dbReference type="ChEBI" id="CHEBI:58178"/>
        <dbReference type="ChEBI" id="CHEBI:456216"/>
        <dbReference type="EC" id="2.7.1.154"/>
    </reaction>
    <physiologicalReaction direction="left-to-right" evidence="7">
        <dbReference type="Rhea" id="RHEA:18374"/>
    </physiologicalReaction>
</comment>
<dbReference type="PANTHER" id="PTHR10048">
    <property type="entry name" value="PHOSPHATIDYLINOSITOL KINASE"/>
    <property type="match status" value="1"/>
</dbReference>
<dbReference type="Gene3D" id="3.30.1010.10">
    <property type="entry name" value="Phosphatidylinositol 3-kinase Catalytic Subunit, Chain A, domain 4"/>
    <property type="match status" value="1"/>
</dbReference>
<dbReference type="InterPro" id="IPR011009">
    <property type="entry name" value="Kinase-like_dom_sf"/>
</dbReference>
<dbReference type="PROSITE" id="PS51547">
    <property type="entry name" value="C2_PI3K"/>
    <property type="match status" value="1"/>
</dbReference>
<feature type="domain" description="PX" evidence="12">
    <location>
        <begin position="1536"/>
        <end position="1652"/>
    </location>
</feature>
<keyword evidence="5" id="KW-0443">Lipid metabolism</keyword>
<keyword evidence="3" id="KW-0418">Kinase</keyword>
<dbReference type="InterPro" id="IPR036871">
    <property type="entry name" value="PX_dom_sf"/>
</dbReference>
<evidence type="ECO:0000313" key="18">
    <source>
        <dbReference type="Proteomes" id="UP001627154"/>
    </source>
</evidence>
<evidence type="ECO:0000259" key="14">
    <source>
        <dbReference type="PROSITE" id="PS51545"/>
    </source>
</evidence>
<evidence type="ECO:0000256" key="3">
    <source>
        <dbReference type="ARBA" id="ARBA00022777"/>
    </source>
</evidence>
<comment type="similarity">
    <text evidence="8">Belongs to the PI3/PI4-kinase family.</text>
</comment>